<evidence type="ECO:0000256" key="3">
    <source>
        <dbReference type="ARBA" id="ARBA00009519"/>
    </source>
</evidence>
<evidence type="ECO:0000256" key="7">
    <source>
        <dbReference type="ARBA" id="ARBA00023211"/>
    </source>
</evidence>
<evidence type="ECO:0000256" key="4">
    <source>
        <dbReference type="ARBA" id="ARBA00022596"/>
    </source>
</evidence>
<evidence type="ECO:0000313" key="12">
    <source>
        <dbReference type="EMBL" id="CDS40596.1"/>
    </source>
</evidence>
<evidence type="ECO:0000256" key="1">
    <source>
        <dbReference type="ARBA" id="ARBA00000807"/>
    </source>
</evidence>
<evidence type="ECO:0000259" key="11">
    <source>
        <dbReference type="Pfam" id="PF01937"/>
    </source>
</evidence>
<dbReference type="EC" id="3.1.3.-" evidence="10"/>
<keyword evidence="4" id="KW-0533">Nickel</keyword>
<keyword evidence="7 10" id="KW-0464">Manganese</keyword>
<comment type="catalytic activity">
    <reaction evidence="9 10">
        <text>beta-D-fructose 6-phosphate = dihydroxyacetone + D-glyceraldehyde 3-phosphate</text>
        <dbReference type="Rhea" id="RHEA:28002"/>
        <dbReference type="ChEBI" id="CHEBI:16016"/>
        <dbReference type="ChEBI" id="CHEBI:57634"/>
        <dbReference type="ChEBI" id="CHEBI:59776"/>
    </reaction>
</comment>
<dbReference type="GO" id="GO:0005634">
    <property type="term" value="C:nucleus"/>
    <property type="evidence" value="ECO:0007669"/>
    <property type="project" value="TreeGrafter"/>
</dbReference>
<dbReference type="STRING" id="6211.A0A068Y744"/>
<comment type="catalytic activity">
    <reaction evidence="2 10">
        <text>beta-D-fructose 1-phosphate + H2O = D-fructose + phosphate</text>
        <dbReference type="Rhea" id="RHEA:35603"/>
        <dbReference type="ChEBI" id="CHEBI:15377"/>
        <dbReference type="ChEBI" id="CHEBI:37721"/>
        <dbReference type="ChEBI" id="CHEBI:43474"/>
        <dbReference type="ChEBI" id="CHEBI:138881"/>
    </reaction>
</comment>
<dbReference type="Gene3D" id="1.20.930.60">
    <property type="match status" value="1"/>
</dbReference>
<dbReference type="SUPFAM" id="SSF111321">
    <property type="entry name" value="AF1104-like"/>
    <property type="match status" value="1"/>
</dbReference>
<evidence type="ECO:0000256" key="6">
    <source>
        <dbReference type="ARBA" id="ARBA00022801"/>
    </source>
</evidence>
<dbReference type="InterPro" id="IPR002791">
    <property type="entry name" value="ARMT1-like_metal-bd"/>
</dbReference>
<dbReference type="PANTHER" id="PTHR12260">
    <property type="entry name" value="DAMAGE-CONTROL PHOSPHATASE ARMT1"/>
    <property type="match status" value="1"/>
</dbReference>
<dbReference type="InterPro" id="IPR039763">
    <property type="entry name" value="ARMT1"/>
</dbReference>
<comment type="cofactor">
    <cofactor evidence="10">
        <name>Mn(2+)</name>
        <dbReference type="ChEBI" id="CHEBI:29035"/>
    </cofactor>
    <cofactor evidence="10">
        <name>Ni(2+)</name>
        <dbReference type="ChEBI" id="CHEBI:49786"/>
    </cofactor>
</comment>
<evidence type="ECO:0000256" key="10">
    <source>
        <dbReference type="RuleBase" id="RU367030"/>
    </source>
</evidence>
<dbReference type="EMBL" id="LN902841">
    <property type="protein sequence ID" value="CDS40596.1"/>
    <property type="molecule type" value="Genomic_DNA"/>
</dbReference>
<comment type="function">
    <text evidence="8 10">Metal-dependent phosphatase that shows phosphatase activity against several substrates, including fructose-1-phosphate and fructose-6-phosphate. Its preference for fructose-1-phosphate, a strong glycating agent that causes DNA damage rather than a canonical yeast metabolite, suggests a damage-control function in hexose phosphate metabolism. Has also been shown to have O-methyltransferase activity that methylates glutamate residues of target proteins to form gamma-glutamyl methyl ester residues. Possibly methylates PCNA, suggesting it is involved in the DNA damage response.</text>
</comment>
<dbReference type="Proteomes" id="UP000017246">
    <property type="component" value="Unassembled WGS sequence"/>
</dbReference>
<dbReference type="EC" id="2.1.1.-" evidence="10"/>
<evidence type="ECO:0000256" key="8">
    <source>
        <dbReference type="ARBA" id="ARBA00045980"/>
    </source>
</evidence>
<keyword evidence="10" id="KW-0489">Methyltransferase</keyword>
<keyword evidence="13" id="KW-1185">Reference proteome</keyword>
<keyword evidence="6 10" id="KW-0378">Hydrolase</keyword>
<proteinExistence type="inferred from homology"/>
<keyword evidence="5 10" id="KW-0479">Metal-binding</keyword>
<dbReference type="GO" id="GO:0103026">
    <property type="term" value="F:fructose-1-phosphatase activity"/>
    <property type="evidence" value="ECO:0007669"/>
    <property type="project" value="RHEA"/>
</dbReference>
<organism evidence="12 13">
    <name type="scientific">Echinococcus multilocularis</name>
    <name type="common">Fox tapeworm</name>
    <dbReference type="NCBI Taxonomy" id="6211"/>
    <lineage>
        <taxon>Eukaryota</taxon>
        <taxon>Metazoa</taxon>
        <taxon>Spiralia</taxon>
        <taxon>Lophotrochozoa</taxon>
        <taxon>Platyhelminthes</taxon>
        <taxon>Cestoda</taxon>
        <taxon>Eucestoda</taxon>
        <taxon>Cyclophyllidea</taxon>
        <taxon>Taeniidae</taxon>
        <taxon>Echinococcus</taxon>
    </lineage>
</organism>
<gene>
    <name evidence="12" type="ORF">EmuJ_000819100</name>
</gene>
<keyword evidence="10" id="KW-0808">Transferase</keyword>
<dbReference type="GO" id="GO:0046872">
    <property type="term" value="F:metal ion binding"/>
    <property type="evidence" value="ECO:0007669"/>
    <property type="project" value="UniProtKB-UniRule"/>
</dbReference>
<reference evidence="12" key="2">
    <citation type="submission" date="2015-11" db="EMBL/GenBank/DDBJ databases">
        <authorList>
            <person name="Zhang Y."/>
            <person name="Guo Z."/>
        </authorList>
    </citation>
    <scope>NUCLEOTIDE SEQUENCE</scope>
</reference>
<reference evidence="12" key="1">
    <citation type="journal article" date="2013" name="Nature">
        <title>The genomes of four tapeworm species reveal adaptations to parasitism.</title>
        <authorList>
            <person name="Tsai I.J."/>
            <person name="Zarowiecki M."/>
            <person name="Holroyd N."/>
            <person name="Garciarrubio A."/>
            <person name="Sanchez-Flores A."/>
            <person name="Brooks K.L."/>
            <person name="Tracey A."/>
            <person name="Bobes R.J."/>
            <person name="Fragoso G."/>
            <person name="Sciutto E."/>
            <person name="Aslett M."/>
            <person name="Beasley H."/>
            <person name="Bennett H.M."/>
            <person name="Cai J."/>
            <person name="Camicia F."/>
            <person name="Clark R."/>
            <person name="Cucher M."/>
            <person name="De Silva N."/>
            <person name="Day T.A."/>
            <person name="Deplazes P."/>
            <person name="Estrada K."/>
            <person name="Fernandez C."/>
            <person name="Holland P.W."/>
            <person name="Hou J."/>
            <person name="Hu S."/>
            <person name="Huckvale T."/>
            <person name="Hung S.S."/>
            <person name="Kamenetzky L."/>
            <person name="Keane J.A."/>
            <person name="Kiss F."/>
            <person name="Koziol U."/>
            <person name="Lambert O."/>
            <person name="Liu K."/>
            <person name="Luo X."/>
            <person name="Luo Y."/>
            <person name="Macchiaroli N."/>
            <person name="Nichol S."/>
            <person name="Paps J."/>
            <person name="Parkinson J."/>
            <person name="Pouchkina-Stantcheva N."/>
            <person name="Riddiford N."/>
            <person name="Rosenzvit M."/>
            <person name="Salinas G."/>
            <person name="Wasmuth J.D."/>
            <person name="Zamanian M."/>
            <person name="Zheng Y."/>
            <person name="Cai X."/>
            <person name="Soberon X."/>
            <person name="Olson P.D."/>
            <person name="Laclette J.P."/>
            <person name="Brehm K."/>
            <person name="Berriman M."/>
            <person name="Garciarrubio A."/>
            <person name="Bobes R.J."/>
            <person name="Fragoso G."/>
            <person name="Sanchez-Flores A."/>
            <person name="Estrada K."/>
            <person name="Cevallos M.A."/>
            <person name="Morett E."/>
            <person name="Gonzalez V."/>
            <person name="Portillo T."/>
            <person name="Ochoa-Leyva A."/>
            <person name="Jose M.V."/>
            <person name="Sciutto E."/>
            <person name="Landa A."/>
            <person name="Jimenez L."/>
            <person name="Valdes V."/>
            <person name="Carrero J.C."/>
            <person name="Larralde C."/>
            <person name="Morales-Montor J."/>
            <person name="Limon-Lason J."/>
            <person name="Soberon X."/>
            <person name="Laclette J.P."/>
        </authorList>
    </citation>
    <scope>NUCLEOTIDE SEQUENCE [LARGE SCALE GENOMIC DNA]</scope>
</reference>
<evidence type="ECO:0000256" key="2">
    <source>
        <dbReference type="ARBA" id="ARBA00001326"/>
    </source>
</evidence>
<dbReference type="GO" id="GO:0006974">
    <property type="term" value="P:DNA damage response"/>
    <property type="evidence" value="ECO:0007669"/>
    <property type="project" value="TreeGrafter"/>
</dbReference>
<evidence type="ECO:0000313" key="13">
    <source>
        <dbReference type="Proteomes" id="UP000017246"/>
    </source>
</evidence>
<dbReference type="GO" id="GO:0008983">
    <property type="term" value="F:protein-glutamate O-methyltransferase activity"/>
    <property type="evidence" value="ECO:0007669"/>
    <property type="project" value="RHEA"/>
</dbReference>
<dbReference type="GO" id="GO:0097023">
    <property type="term" value="F:fructose 6-phosphate aldolase activity"/>
    <property type="evidence" value="ECO:0007669"/>
    <property type="project" value="RHEA"/>
</dbReference>
<dbReference type="eggNOG" id="KOG3870">
    <property type="taxonomic scope" value="Eukaryota"/>
</dbReference>
<dbReference type="PANTHER" id="PTHR12260:SF6">
    <property type="entry name" value="DAMAGE-CONTROL PHOSPHATASE ARMT1"/>
    <property type="match status" value="1"/>
</dbReference>
<name>A0A068Y744_ECHMU</name>
<protein>
    <recommendedName>
        <fullName evidence="10">Sugar phosphate phosphatase</fullName>
        <ecNumber evidence="10">2.1.1.-</ecNumber>
        <ecNumber evidence="10">3.1.3.-</ecNumber>
    </recommendedName>
</protein>
<dbReference type="GO" id="GO:0032259">
    <property type="term" value="P:methylation"/>
    <property type="evidence" value="ECO:0007669"/>
    <property type="project" value="UniProtKB-KW"/>
</dbReference>
<evidence type="ECO:0000256" key="5">
    <source>
        <dbReference type="ARBA" id="ARBA00022723"/>
    </source>
</evidence>
<comment type="catalytic activity">
    <reaction evidence="1 10">
        <text>L-glutamyl-[protein] + S-adenosyl-L-methionine = [protein]-L-glutamate 5-O-methyl ester + S-adenosyl-L-homocysteine</text>
        <dbReference type="Rhea" id="RHEA:24452"/>
        <dbReference type="Rhea" id="RHEA-COMP:10208"/>
        <dbReference type="Rhea" id="RHEA-COMP:10311"/>
        <dbReference type="ChEBI" id="CHEBI:29973"/>
        <dbReference type="ChEBI" id="CHEBI:57856"/>
        <dbReference type="ChEBI" id="CHEBI:59789"/>
        <dbReference type="ChEBI" id="CHEBI:82795"/>
    </reaction>
</comment>
<dbReference type="AlphaFoldDB" id="A0A068Y744"/>
<dbReference type="OrthoDB" id="541375at2759"/>
<dbReference type="Pfam" id="PF01937">
    <property type="entry name" value="ARMT1-like_dom"/>
    <property type="match status" value="1"/>
</dbReference>
<evidence type="ECO:0000256" key="9">
    <source>
        <dbReference type="ARBA" id="ARBA00048809"/>
    </source>
</evidence>
<comment type="domain">
    <text evidence="10">Subfamily III proteins have a conserved RTxK motif about 40-50 residues from the C-terminus; the threonine may be replaced by serine or cysteine.</text>
</comment>
<sequence length="308" mass="34526">MPEISKSRYELVTNKPFVPLLPEPDAADIDVYNEAVPKYNKADLSRFGAPWLFVECYMYRRPMNITINWHSSSFVNVKVCSGFPKSDLFHEHKAMGFFKSAKSLVSVCECLEEGLLLLEPERLYEDLKFYFMCSLWSNESDLSLKADETELETHTDASRLRLDVRIKTATPMVVDDLDAITSLWPPHLAAASVDHRCTVVAVMDTTAPEMFADLVLVSRSELSSCRKSCPGLSPTPPSSTLTGSSRRPSRLVVFCENWLFGLDVGPNAFMRAPLQWNFMPFGPSHLATTSCKQDHPICSAVSLRTATL</sequence>
<feature type="domain" description="Damage-control phosphatase ARMT1-like metal-binding" evidence="11">
    <location>
        <begin position="3"/>
        <end position="218"/>
    </location>
</feature>
<accession>A0A068Y744</accession>
<comment type="similarity">
    <text evidence="3 10">Belongs to the damage-control phosphatase family. Sugar phosphate phosphatase III subfamily.</text>
</comment>
<dbReference type="InterPro" id="IPR036075">
    <property type="entry name" value="ARMT-1-like_metal-bd_sf"/>
</dbReference>